<dbReference type="OrthoDB" id="10262528at2759"/>
<evidence type="ECO:0000313" key="2">
    <source>
        <dbReference type="EMBL" id="VDM25818.1"/>
    </source>
</evidence>
<organism evidence="2 3">
    <name type="scientific">Hydatigena taeniaeformis</name>
    <name type="common">Feline tapeworm</name>
    <name type="synonym">Taenia taeniaeformis</name>
    <dbReference type="NCBI Taxonomy" id="6205"/>
    <lineage>
        <taxon>Eukaryota</taxon>
        <taxon>Metazoa</taxon>
        <taxon>Spiralia</taxon>
        <taxon>Lophotrochozoa</taxon>
        <taxon>Platyhelminthes</taxon>
        <taxon>Cestoda</taxon>
        <taxon>Eucestoda</taxon>
        <taxon>Cyclophyllidea</taxon>
        <taxon>Taeniidae</taxon>
        <taxon>Hydatigera</taxon>
    </lineage>
</organism>
<reference evidence="2 3" key="1">
    <citation type="submission" date="2018-11" db="EMBL/GenBank/DDBJ databases">
        <authorList>
            <consortium name="Pathogen Informatics"/>
        </authorList>
    </citation>
    <scope>NUCLEOTIDE SEQUENCE [LARGE SCALE GENOMIC DNA]</scope>
</reference>
<sequence length="220" mass="23654">MESAAASSRSALRLVLAPTNAEKLANATERLIKRRKSAYKKAVANFEYWKDVSPFSHLHRQLQLSVRSQASLGVDKPAVSPSYVFGGQHVPVVVRLAESLWADGLAGAINTGRSLLNGTELLGRDQLSRALALLRVDERGAKTLGRVSLAPTQTEEQNGGQRTLSHGQTVVVAFVGGCTYAEVAALRFAAARRCWRLLIATSQILSTKSLIHQVGQAAAL</sequence>
<dbReference type="AlphaFoldDB" id="A0A3P7GT42"/>
<dbReference type="GO" id="GO:0016192">
    <property type="term" value="P:vesicle-mediated transport"/>
    <property type="evidence" value="ECO:0007669"/>
    <property type="project" value="InterPro"/>
</dbReference>
<dbReference type="InterPro" id="IPR027482">
    <property type="entry name" value="Sec1-like_dom2"/>
</dbReference>
<keyword evidence="3" id="KW-1185">Reference proteome</keyword>
<evidence type="ECO:0000313" key="3">
    <source>
        <dbReference type="Proteomes" id="UP000274429"/>
    </source>
</evidence>
<dbReference type="EMBL" id="UYWX01005583">
    <property type="protein sequence ID" value="VDM25818.1"/>
    <property type="molecule type" value="Genomic_DNA"/>
</dbReference>
<dbReference type="InterPro" id="IPR001619">
    <property type="entry name" value="Sec1-like"/>
</dbReference>
<dbReference type="Gene3D" id="3.40.50.1910">
    <property type="match status" value="1"/>
</dbReference>
<gene>
    <name evidence="2" type="ORF">TTAC_LOCUS4885</name>
</gene>
<dbReference type="Proteomes" id="UP000274429">
    <property type="component" value="Unassembled WGS sequence"/>
</dbReference>
<protein>
    <submittedName>
        <fullName evidence="2">Uncharacterized protein</fullName>
    </submittedName>
</protein>
<dbReference type="Pfam" id="PF00995">
    <property type="entry name" value="Sec1"/>
    <property type="match status" value="1"/>
</dbReference>
<dbReference type="SUPFAM" id="SSF56815">
    <property type="entry name" value="Sec1/munc18-like (SM) proteins"/>
    <property type="match status" value="1"/>
</dbReference>
<name>A0A3P7GT42_HYDTA</name>
<accession>A0A3P7GT42</accession>
<comment type="similarity">
    <text evidence="1">Belongs to the STXBP/unc-18/SEC1 family.</text>
</comment>
<proteinExistence type="inferred from homology"/>
<dbReference type="InterPro" id="IPR036045">
    <property type="entry name" value="Sec1-like_sf"/>
</dbReference>
<evidence type="ECO:0000256" key="1">
    <source>
        <dbReference type="ARBA" id="ARBA00009884"/>
    </source>
</evidence>